<dbReference type="AlphaFoldDB" id="A0A2M7TG44"/>
<dbReference type="Pfam" id="PF18895">
    <property type="entry name" value="T4SS_pilin"/>
    <property type="match status" value="1"/>
</dbReference>
<proteinExistence type="predicted"/>
<organism evidence="2 3">
    <name type="scientific">Candidatus Wolfebacteria bacterium CG_4_10_14_0_2_um_filter_39_18</name>
    <dbReference type="NCBI Taxonomy" id="1975061"/>
    <lineage>
        <taxon>Bacteria</taxon>
        <taxon>Candidatus Wolfeibacteriota</taxon>
    </lineage>
</organism>
<protein>
    <submittedName>
        <fullName evidence="2">Uncharacterized protein</fullName>
    </submittedName>
</protein>
<dbReference type="EMBL" id="PFNM01000028">
    <property type="protein sequence ID" value="PIZ44955.1"/>
    <property type="molecule type" value="Genomic_DNA"/>
</dbReference>
<dbReference type="Proteomes" id="UP000230553">
    <property type="component" value="Unassembled WGS sequence"/>
</dbReference>
<keyword evidence="1" id="KW-0472">Membrane</keyword>
<feature type="transmembrane region" description="Helical" evidence="1">
    <location>
        <begin position="95"/>
        <end position="120"/>
    </location>
</feature>
<name>A0A2M7TG44_9BACT</name>
<accession>A0A2M7TG44</accession>
<keyword evidence="1" id="KW-0812">Transmembrane</keyword>
<keyword evidence="1" id="KW-1133">Transmembrane helix</keyword>
<evidence type="ECO:0000256" key="1">
    <source>
        <dbReference type="SAM" id="Phobius"/>
    </source>
</evidence>
<feature type="transmembrane region" description="Helical" evidence="1">
    <location>
        <begin position="58"/>
        <end position="83"/>
    </location>
</feature>
<gene>
    <name evidence="2" type="ORF">COY31_01405</name>
</gene>
<dbReference type="InterPro" id="IPR043993">
    <property type="entry name" value="T4SS_pilin"/>
</dbReference>
<reference evidence="3" key="1">
    <citation type="submission" date="2017-09" db="EMBL/GenBank/DDBJ databases">
        <title>Depth-based differentiation of microbial function through sediment-hosted aquifers and enrichment of novel symbionts in the deep terrestrial subsurface.</title>
        <authorList>
            <person name="Probst A.J."/>
            <person name="Ladd B."/>
            <person name="Jarett J.K."/>
            <person name="Geller-Mcgrath D.E."/>
            <person name="Sieber C.M.K."/>
            <person name="Emerson J.B."/>
            <person name="Anantharaman K."/>
            <person name="Thomas B.C."/>
            <person name="Malmstrom R."/>
            <person name="Stieglmeier M."/>
            <person name="Klingl A."/>
            <person name="Woyke T."/>
            <person name="Ryan C.M."/>
            <person name="Banfield J.F."/>
        </authorList>
    </citation>
    <scope>NUCLEOTIDE SEQUENCE [LARGE SCALE GENOMIC DNA]</scope>
</reference>
<evidence type="ECO:0000313" key="3">
    <source>
        <dbReference type="Proteomes" id="UP000230553"/>
    </source>
</evidence>
<sequence length="126" mass="13072">MNSLQSKIIAVILGVSVVMPIASVVYAQPSTGINLPGANTSITTVSGLVDIIRGVVRWIYIIFFIIAVLFIIFAAFTYLTSAGDPEKVGTAKSQLIYAAIAIAVALLAVGFQAIVSNFLAAPTAGV</sequence>
<evidence type="ECO:0000313" key="2">
    <source>
        <dbReference type="EMBL" id="PIZ44955.1"/>
    </source>
</evidence>
<comment type="caution">
    <text evidence="2">The sequence shown here is derived from an EMBL/GenBank/DDBJ whole genome shotgun (WGS) entry which is preliminary data.</text>
</comment>